<name>A0ABT4WIE8_9FLAO</name>
<organism evidence="1 2">
    <name type="scientific">Flavobacterium azizsancarii</name>
    <dbReference type="NCBI Taxonomy" id="2961580"/>
    <lineage>
        <taxon>Bacteria</taxon>
        <taxon>Pseudomonadati</taxon>
        <taxon>Bacteroidota</taxon>
        <taxon>Flavobacteriia</taxon>
        <taxon>Flavobacteriales</taxon>
        <taxon>Flavobacteriaceae</taxon>
        <taxon>Flavobacterium</taxon>
    </lineage>
</organism>
<comment type="caution">
    <text evidence="1">The sequence shown here is derived from an EMBL/GenBank/DDBJ whole genome shotgun (WGS) entry which is preliminary data.</text>
</comment>
<dbReference type="RefSeq" id="WP_271337661.1">
    <property type="nucleotide sequence ID" value="NZ_JAMZNK010000044.1"/>
</dbReference>
<dbReference type="Proteomes" id="UP001212170">
    <property type="component" value="Unassembled WGS sequence"/>
</dbReference>
<accession>A0ABT4WIE8</accession>
<dbReference type="Gene3D" id="1.20.144.10">
    <property type="entry name" value="Phosphatidic acid phosphatase type 2/haloperoxidase"/>
    <property type="match status" value="1"/>
</dbReference>
<dbReference type="InterPro" id="IPR036938">
    <property type="entry name" value="PAP2/HPO_sf"/>
</dbReference>
<protein>
    <submittedName>
        <fullName evidence="1">Uncharacterized protein</fullName>
    </submittedName>
</protein>
<sequence>MKLKIIHIINAFLNNRFRSNKAILAFTNIEELRMVLPDLLQGYLSEEEMPNSLLLLSPPPGFGTEIFALDLECARRAVRSSDGIRFVQAANDANLSFPGAVRSFDATLGIEISEVKTPKLYVFMRRVMTEAGLSTYAAKNHYNRERPFVVNKKKTCTPEQEDMVMGQATVDCLYCNPDFQVDLALFREELLEVFGAIVFRKANK</sequence>
<dbReference type="EMBL" id="JAMZNK010000044">
    <property type="protein sequence ID" value="MDA6071874.1"/>
    <property type="molecule type" value="Genomic_DNA"/>
</dbReference>
<evidence type="ECO:0000313" key="2">
    <source>
        <dbReference type="Proteomes" id="UP001212170"/>
    </source>
</evidence>
<evidence type="ECO:0000313" key="1">
    <source>
        <dbReference type="EMBL" id="MDA6071874.1"/>
    </source>
</evidence>
<reference evidence="1 2" key="1">
    <citation type="journal article" date="2023" name="Chemosphere">
        <title>Whole genome analysis of Flavobacterium aziz-sancarii sp. nov., isolated from Ardley Island (Antarctica), revealed a rich resistome and bioremediation potential.</title>
        <authorList>
            <person name="Otur C."/>
            <person name="Okay S."/>
            <person name="Kurt-Kizildogan A."/>
        </authorList>
    </citation>
    <scope>NUCLEOTIDE SEQUENCE [LARGE SCALE GENOMIC DNA]</scope>
    <source>
        <strain evidence="1 2">AC</strain>
    </source>
</reference>
<keyword evidence="2" id="KW-1185">Reference proteome</keyword>
<dbReference type="SUPFAM" id="SSF48317">
    <property type="entry name" value="Acid phosphatase/Vanadium-dependent haloperoxidase"/>
    <property type="match status" value="1"/>
</dbReference>
<proteinExistence type="predicted"/>
<gene>
    <name evidence="1" type="ORF">NJT12_19805</name>
</gene>